<protein>
    <recommendedName>
        <fullName evidence="4">DUF5668 domain-containing protein</fullName>
    </recommendedName>
</protein>
<comment type="caution">
    <text evidence="2">The sequence shown here is derived from an EMBL/GenBank/DDBJ whole genome shotgun (WGS) entry which is preliminary data.</text>
</comment>
<reference evidence="2 3" key="1">
    <citation type="submission" date="2021-06" db="EMBL/GenBank/DDBJ databases">
        <authorList>
            <person name="Sun Q."/>
            <person name="Li D."/>
        </authorList>
    </citation>
    <scope>NUCLEOTIDE SEQUENCE [LARGE SCALE GENOMIC DNA]</scope>
    <source>
        <strain evidence="2 3">MSJ-40</strain>
    </source>
</reference>
<evidence type="ECO:0008006" key="4">
    <source>
        <dbReference type="Google" id="ProtNLM"/>
    </source>
</evidence>
<organism evidence="2 3">
    <name type="scientific">Tissierella simiarum</name>
    <dbReference type="NCBI Taxonomy" id="2841534"/>
    <lineage>
        <taxon>Bacteria</taxon>
        <taxon>Bacillati</taxon>
        <taxon>Bacillota</taxon>
        <taxon>Tissierellia</taxon>
        <taxon>Tissierellales</taxon>
        <taxon>Tissierellaceae</taxon>
        <taxon>Tissierella</taxon>
    </lineage>
</organism>
<evidence type="ECO:0000256" key="1">
    <source>
        <dbReference type="SAM" id="Phobius"/>
    </source>
</evidence>
<evidence type="ECO:0000313" key="3">
    <source>
        <dbReference type="Proteomes" id="UP000749471"/>
    </source>
</evidence>
<feature type="transmembrane region" description="Helical" evidence="1">
    <location>
        <begin position="40"/>
        <end position="56"/>
    </location>
</feature>
<evidence type="ECO:0000313" key="2">
    <source>
        <dbReference type="EMBL" id="MBU5439120.1"/>
    </source>
</evidence>
<dbReference type="Proteomes" id="UP000749471">
    <property type="component" value="Unassembled WGS sequence"/>
</dbReference>
<accession>A0ABS6E9P4</accession>
<keyword evidence="3" id="KW-1185">Reference proteome</keyword>
<keyword evidence="1" id="KW-1133">Transmembrane helix</keyword>
<feature type="transmembrane region" description="Helical" evidence="1">
    <location>
        <begin position="63"/>
        <end position="80"/>
    </location>
</feature>
<dbReference type="EMBL" id="JAHLPM010000012">
    <property type="protein sequence ID" value="MBU5439120.1"/>
    <property type="molecule type" value="Genomic_DNA"/>
</dbReference>
<gene>
    <name evidence="2" type="ORF">KQI42_13950</name>
</gene>
<keyword evidence="1" id="KW-0472">Membrane</keyword>
<feature type="transmembrane region" description="Helical" evidence="1">
    <location>
        <begin position="7"/>
        <end position="28"/>
    </location>
</feature>
<proteinExistence type="predicted"/>
<feature type="transmembrane region" description="Helical" evidence="1">
    <location>
        <begin position="111"/>
        <end position="129"/>
    </location>
</feature>
<keyword evidence="1" id="KW-0812">Transmembrane</keyword>
<sequence length="137" mass="15763">MKRNKYIYAIIEVFILVVIALLAFTFLNTEYLFQWVAHNWKFYLVLSAIVPLLLFLNKQFVSAFMTIGIVFGIFVGNFLGRSIKTFNEGKIVEGMKAEEVYRLQHHPGFEIWIGVILLSIVVGIVMQIATTKKSTNR</sequence>
<name>A0ABS6E9P4_9FIRM</name>
<dbReference type="RefSeq" id="WP_216520824.1">
    <property type="nucleotide sequence ID" value="NZ_JAHLPM010000012.1"/>
</dbReference>